<reference evidence="2 3" key="1">
    <citation type="journal article" date="2015" name="Fungal Genet. Biol.">
        <title>Evolution of novel wood decay mechanisms in Agaricales revealed by the genome sequences of Fistulina hepatica and Cylindrobasidium torrendii.</title>
        <authorList>
            <person name="Floudas D."/>
            <person name="Held B.W."/>
            <person name="Riley R."/>
            <person name="Nagy L.G."/>
            <person name="Koehler G."/>
            <person name="Ransdell A.S."/>
            <person name="Younus H."/>
            <person name="Chow J."/>
            <person name="Chiniquy J."/>
            <person name="Lipzen A."/>
            <person name="Tritt A."/>
            <person name="Sun H."/>
            <person name="Haridas S."/>
            <person name="LaButti K."/>
            <person name="Ohm R.A."/>
            <person name="Kues U."/>
            <person name="Blanchette R.A."/>
            <person name="Grigoriev I.V."/>
            <person name="Minto R.E."/>
            <person name="Hibbett D.S."/>
        </authorList>
    </citation>
    <scope>NUCLEOTIDE SEQUENCE [LARGE SCALE GENOMIC DNA]</scope>
    <source>
        <strain evidence="2 3">ATCC 64428</strain>
    </source>
</reference>
<dbReference type="OrthoDB" id="73901at2759"/>
<organism evidence="2 3">
    <name type="scientific">Fistulina hepatica ATCC 64428</name>
    <dbReference type="NCBI Taxonomy" id="1128425"/>
    <lineage>
        <taxon>Eukaryota</taxon>
        <taxon>Fungi</taxon>
        <taxon>Dikarya</taxon>
        <taxon>Basidiomycota</taxon>
        <taxon>Agaricomycotina</taxon>
        <taxon>Agaricomycetes</taxon>
        <taxon>Agaricomycetidae</taxon>
        <taxon>Agaricales</taxon>
        <taxon>Fistulinaceae</taxon>
        <taxon>Fistulina</taxon>
    </lineage>
</organism>
<keyword evidence="3" id="KW-1185">Reference proteome</keyword>
<dbReference type="AlphaFoldDB" id="A0A0D7AHH0"/>
<evidence type="ECO:0000313" key="3">
    <source>
        <dbReference type="Proteomes" id="UP000054144"/>
    </source>
</evidence>
<keyword evidence="1" id="KW-0812">Transmembrane</keyword>
<feature type="transmembrane region" description="Helical" evidence="1">
    <location>
        <begin position="96"/>
        <end position="116"/>
    </location>
</feature>
<evidence type="ECO:0008006" key="4">
    <source>
        <dbReference type="Google" id="ProtNLM"/>
    </source>
</evidence>
<gene>
    <name evidence="2" type="ORF">FISHEDRAFT_71652</name>
</gene>
<sequence>MADSSFADFFHWTATGHVLFESLSLDGGFPVYLAALVLIFVICASERIATHILSKNLVPAFAERSRIKSALWRACIFWIATLMRLSYMLIAMSFHVGLILLVVTTLASSQFFIELWDSRNSTSPRRFGDPYFYEERCGLLDELPLTKSTSSTKSFSNVMPSRTRTKSKPGDIFIHPAHSNLARADAAALELGLAGCTERVHAVQYDKEEAPWVEGEGRDAAHALLGLPVRRSES</sequence>
<name>A0A0D7AHH0_9AGAR</name>
<proteinExistence type="predicted"/>
<dbReference type="EMBL" id="KN881675">
    <property type="protein sequence ID" value="KIY50614.1"/>
    <property type="molecule type" value="Genomic_DNA"/>
</dbReference>
<accession>A0A0D7AHH0</accession>
<dbReference type="Proteomes" id="UP000054144">
    <property type="component" value="Unassembled WGS sequence"/>
</dbReference>
<keyword evidence="1" id="KW-1133">Transmembrane helix</keyword>
<evidence type="ECO:0000256" key="1">
    <source>
        <dbReference type="SAM" id="Phobius"/>
    </source>
</evidence>
<evidence type="ECO:0000313" key="2">
    <source>
        <dbReference type="EMBL" id="KIY50614.1"/>
    </source>
</evidence>
<protein>
    <recommendedName>
        <fullName evidence="4">Copper transporter</fullName>
    </recommendedName>
</protein>
<keyword evidence="1" id="KW-0472">Membrane</keyword>
<feature type="transmembrane region" description="Helical" evidence="1">
    <location>
        <begin position="29"/>
        <end position="49"/>
    </location>
</feature>